<reference evidence="1" key="1">
    <citation type="submission" date="2021-08" db="EMBL/GenBank/DDBJ databases">
        <title>Global Aspergillus fumigatus from environmental and clinical sources.</title>
        <authorList>
            <person name="Barber A."/>
            <person name="Sae-Ong T."/>
        </authorList>
    </citation>
    <scope>NUCLEOTIDE SEQUENCE</scope>
    <source>
        <strain evidence="1">NRZ-2016-071</strain>
    </source>
</reference>
<dbReference type="EMBL" id="JAIBSC010000319">
    <property type="protein sequence ID" value="KAH1891711.1"/>
    <property type="molecule type" value="Genomic_DNA"/>
</dbReference>
<gene>
    <name evidence="1" type="ORF">KXV57_005044</name>
</gene>
<dbReference type="Proteomes" id="UP000813423">
    <property type="component" value="Unassembled WGS sequence"/>
</dbReference>
<protein>
    <submittedName>
        <fullName evidence="1">Uncharacterized protein</fullName>
    </submittedName>
</protein>
<dbReference type="GO" id="GO:0005576">
    <property type="term" value="C:extracellular region"/>
    <property type="evidence" value="ECO:0007669"/>
    <property type="project" value="TreeGrafter"/>
</dbReference>
<accession>A0A9P8SP28</accession>
<evidence type="ECO:0000313" key="2">
    <source>
        <dbReference type="Proteomes" id="UP000813423"/>
    </source>
</evidence>
<name>A0A9P8SP28_ASPFM</name>
<dbReference type="PANTHER" id="PTHR38123">
    <property type="entry name" value="CELL WALL SERINE-THREONINE-RICH GALACTOMANNOPROTEIN MP1 (AFU_ORTHOLOGUE AFUA_4G03240)"/>
    <property type="match status" value="1"/>
</dbReference>
<dbReference type="PANTHER" id="PTHR38123:SF3">
    <property type="entry name" value="ANTIGENIC CELL WALL GALACTOMANNOPROTEIN"/>
    <property type="match status" value="1"/>
</dbReference>
<dbReference type="Pfam" id="PF12296">
    <property type="entry name" value="HsbA"/>
    <property type="match status" value="1"/>
</dbReference>
<proteinExistence type="predicted"/>
<evidence type="ECO:0000313" key="1">
    <source>
        <dbReference type="EMBL" id="KAH1891711.1"/>
    </source>
</evidence>
<dbReference type="Gene3D" id="1.20.1280.140">
    <property type="match status" value="1"/>
</dbReference>
<comment type="caution">
    <text evidence="1">The sequence shown here is derived from an EMBL/GenBank/DDBJ whole genome shotgun (WGS) entry which is preliminary data.</text>
</comment>
<sequence>LRPPRHAQAIEETFHPWAGGPLPGYTGDAAGMPQLNLVWCALLVALATSALGEVNTKQAIKGMNTLQKRVSEARKSIEGWDGGLLGVIPIASKMQGVKSSTADTRRTIEQSDAFGDEDQDEVLAAYQQLQPEIVGALNTAEQKAPAFKDAGVAFVARAMMDDLKSEKEKFETTMQEKVPAERYRSAEPKVAEVNAAFDSAHKALSA</sequence>
<feature type="non-terminal residue" evidence="1">
    <location>
        <position position="206"/>
    </location>
</feature>
<organism evidence="1 2">
    <name type="scientific">Aspergillus fumigatus</name>
    <name type="common">Neosartorya fumigata</name>
    <dbReference type="NCBI Taxonomy" id="746128"/>
    <lineage>
        <taxon>Eukaryota</taxon>
        <taxon>Fungi</taxon>
        <taxon>Dikarya</taxon>
        <taxon>Ascomycota</taxon>
        <taxon>Pezizomycotina</taxon>
        <taxon>Eurotiomycetes</taxon>
        <taxon>Eurotiomycetidae</taxon>
        <taxon>Eurotiales</taxon>
        <taxon>Aspergillaceae</taxon>
        <taxon>Aspergillus</taxon>
        <taxon>Aspergillus subgen. Fumigati</taxon>
    </lineage>
</organism>
<dbReference type="AlphaFoldDB" id="A0A9P8SP28"/>
<dbReference type="InterPro" id="IPR021054">
    <property type="entry name" value="Cell_wall_mannoprotein_1"/>
</dbReference>